<evidence type="ECO:0000256" key="1">
    <source>
        <dbReference type="SAM" id="Phobius"/>
    </source>
</evidence>
<name>A0ABN2JE29_9ACTN</name>
<feature type="transmembrane region" description="Helical" evidence="1">
    <location>
        <begin position="64"/>
        <end position="84"/>
    </location>
</feature>
<evidence type="ECO:0000313" key="3">
    <source>
        <dbReference type="Proteomes" id="UP001501057"/>
    </source>
</evidence>
<reference evidence="2 3" key="1">
    <citation type="journal article" date="2019" name="Int. J. Syst. Evol. Microbiol.">
        <title>The Global Catalogue of Microorganisms (GCM) 10K type strain sequencing project: providing services to taxonomists for standard genome sequencing and annotation.</title>
        <authorList>
            <consortium name="The Broad Institute Genomics Platform"/>
            <consortium name="The Broad Institute Genome Sequencing Center for Infectious Disease"/>
            <person name="Wu L."/>
            <person name="Ma J."/>
        </authorList>
    </citation>
    <scope>NUCLEOTIDE SEQUENCE [LARGE SCALE GENOMIC DNA]</scope>
    <source>
        <strain evidence="2 3">JCM 13518</strain>
    </source>
</reference>
<evidence type="ECO:0000313" key="2">
    <source>
        <dbReference type="EMBL" id="GAA1723882.1"/>
    </source>
</evidence>
<protein>
    <recommendedName>
        <fullName evidence="4">Anti-sigma factor</fullName>
    </recommendedName>
</protein>
<accession>A0ABN2JE29</accession>
<dbReference type="Proteomes" id="UP001501057">
    <property type="component" value="Unassembled WGS sequence"/>
</dbReference>
<dbReference type="NCBIfam" id="NF038083">
    <property type="entry name" value="CU044_5270_fam"/>
    <property type="match status" value="1"/>
</dbReference>
<keyword evidence="1" id="KW-0472">Membrane</keyword>
<evidence type="ECO:0008006" key="4">
    <source>
        <dbReference type="Google" id="ProtNLM"/>
    </source>
</evidence>
<comment type="caution">
    <text evidence="2">The sequence shown here is derived from an EMBL/GenBank/DDBJ whole genome shotgun (WGS) entry which is preliminary data.</text>
</comment>
<proteinExistence type="predicted"/>
<dbReference type="EMBL" id="BAAAME010000001">
    <property type="protein sequence ID" value="GAA1723882.1"/>
    <property type="molecule type" value="Genomic_DNA"/>
</dbReference>
<keyword evidence="1" id="KW-1133">Transmembrane helix</keyword>
<keyword evidence="1" id="KW-0812">Transmembrane</keyword>
<organism evidence="2 3">
    <name type="scientific">Aeromicrobium alkaliterrae</name>
    <dbReference type="NCBI Taxonomy" id="302168"/>
    <lineage>
        <taxon>Bacteria</taxon>
        <taxon>Bacillati</taxon>
        <taxon>Actinomycetota</taxon>
        <taxon>Actinomycetes</taxon>
        <taxon>Propionibacteriales</taxon>
        <taxon>Nocardioidaceae</taxon>
        <taxon>Aeromicrobium</taxon>
    </lineage>
</organism>
<gene>
    <name evidence="2" type="ORF">GCM10009710_00800</name>
</gene>
<dbReference type="RefSeq" id="WP_344196519.1">
    <property type="nucleotide sequence ID" value="NZ_BAAAME010000001.1"/>
</dbReference>
<keyword evidence="3" id="KW-1185">Reference proteome</keyword>
<sequence length="356" mass="37875">MTTPDDDEQLAEEIRRDLLLHGVTPKDLEPLDGQSRRAREHLARIVGAEQIPSHSPRRTRKLPLLLAAAAVAALIAGTATVVGLSGEQNAAQAAEVPLLAFHSAEPGTLPAYGSSPDDELADLAARARSQPVSAGAVQHIVVDAWYSSSGPDEYDGDLSSELVPVQRDALYSPDGTVQAVERRGPALDKNGRIDTQVDWSSQPITSEDTFPSLDPGPGWADSLPTTAPELASLVESRQDPANCEEARGACLVQDLVDLNTNWVVPPAVTAAFWEVLATSPDISYLGETTDRLGRPALAFTARSAPGSDTQTVILVDPETGLYSGEETILIRRSPAYSFDPPAVLSYSAIVTSERVN</sequence>
<dbReference type="InterPro" id="IPR047789">
    <property type="entry name" value="CU044_5270-like"/>
</dbReference>